<dbReference type="RefSeq" id="WP_377184635.1">
    <property type="nucleotide sequence ID" value="NZ_JBHUPD010000002.1"/>
</dbReference>
<accession>A0ABW5YBP4</accession>
<evidence type="ECO:0000256" key="1">
    <source>
        <dbReference type="SAM" id="SignalP"/>
    </source>
</evidence>
<organism evidence="2 3">
    <name type="scientific">Mucilaginibacter ximonensis</name>
    <dbReference type="NCBI Taxonomy" id="538021"/>
    <lineage>
        <taxon>Bacteria</taxon>
        <taxon>Pseudomonadati</taxon>
        <taxon>Bacteroidota</taxon>
        <taxon>Sphingobacteriia</taxon>
        <taxon>Sphingobacteriales</taxon>
        <taxon>Sphingobacteriaceae</taxon>
        <taxon>Mucilaginibacter</taxon>
    </lineage>
</organism>
<dbReference type="EMBL" id="JBHUPD010000002">
    <property type="protein sequence ID" value="MFD2872695.1"/>
    <property type="molecule type" value="Genomic_DNA"/>
</dbReference>
<feature type="chain" id="PRO_5046323222" description="YceK/YidQ family lipoprotein" evidence="1">
    <location>
        <begin position="23"/>
        <end position="94"/>
    </location>
</feature>
<comment type="caution">
    <text evidence="2">The sequence shown here is derived from an EMBL/GenBank/DDBJ whole genome shotgun (WGS) entry which is preliminary data.</text>
</comment>
<keyword evidence="3" id="KW-1185">Reference proteome</keyword>
<proteinExistence type="predicted"/>
<gene>
    <name evidence="2" type="ORF">ACFS5N_09465</name>
</gene>
<protein>
    <recommendedName>
        <fullName evidence="4">YceK/YidQ family lipoprotein</fullName>
    </recommendedName>
</protein>
<feature type="signal peptide" evidence="1">
    <location>
        <begin position="1"/>
        <end position="22"/>
    </location>
</feature>
<sequence length="94" mass="10017">MIKKFKSAVCLVLAASVLSSCATVFGGRVNAYQRTKPTAGQQQRRIRAGAMVADILLFWPGLIVDFATCAIYKPTPAPLPADATQPAPIAVKTR</sequence>
<keyword evidence="1" id="KW-0732">Signal</keyword>
<evidence type="ECO:0000313" key="3">
    <source>
        <dbReference type="Proteomes" id="UP001597557"/>
    </source>
</evidence>
<evidence type="ECO:0000313" key="2">
    <source>
        <dbReference type="EMBL" id="MFD2872695.1"/>
    </source>
</evidence>
<dbReference type="Proteomes" id="UP001597557">
    <property type="component" value="Unassembled WGS sequence"/>
</dbReference>
<evidence type="ECO:0008006" key="4">
    <source>
        <dbReference type="Google" id="ProtNLM"/>
    </source>
</evidence>
<name>A0ABW5YBP4_9SPHI</name>
<reference evidence="3" key="1">
    <citation type="journal article" date="2019" name="Int. J. Syst. Evol. Microbiol.">
        <title>The Global Catalogue of Microorganisms (GCM) 10K type strain sequencing project: providing services to taxonomists for standard genome sequencing and annotation.</title>
        <authorList>
            <consortium name="The Broad Institute Genomics Platform"/>
            <consortium name="The Broad Institute Genome Sequencing Center for Infectious Disease"/>
            <person name="Wu L."/>
            <person name="Ma J."/>
        </authorList>
    </citation>
    <scope>NUCLEOTIDE SEQUENCE [LARGE SCALE GENOMIC DNA]</scope>
    <source>
        <strain evidence="3">KCTC 22437</strain>
    </source>
</reference>
<dbReference type="PROSITE" id="PS51257">
    <property type="entry name" value="PROKAR_LIPOPROTEIN"/>
    <property type="match status" value="1"/>
</dbReference>